<comment type="caution">
    <text evidence="1">The sequence shown here is derived from an EMBL/GenBank/DDBJ whole genome shotgun (WGS) entry which is preliminary data.</text>
</comment>
<gene>
    <name evidence="1" type="ORF">Tci_398962</name>
</gene>
<proteinExistence type="predicted"/>
<evidence type="ECO:0000313" key="1">
    <source>
        <dbReference type="EMBL" id="GEY26988.1"/>
    </source>
</evidence>
<name>A0A699HGQ8_TANCI</name>
<protein>
    <submittedName>
        <fullName evidence="1">Uncharacterized protein</fullName>
    </submittedName>
</protein>
<dbReference type="EMBL" id="BKCJ010164836">
    <property type="protein sequence ID" value="GEY26988.1"/>
    <property type="molecule type" value="Genomic_DNA"/>
</dbReference>
<organism evidence="1">
    <name type="scientific">Tanacetum cinerariifolium</name>
    <name type="common">Dalmatian daisy</name>
    <name type="synonym">Chrysanthemum cinerariifolium</name>
    <dbReference type="NCBI Taxonomy" id="118510"/>
    <lineage>
        <taxon>Eukaryota</taxon>
        <taxon>Viridiplantae</taxon>
        <taxon>Streptophyta</taxon>
        <taxon>Embryophyta</taxon>
        <taxon>Tracheophyta</taxon>
        <taxon>Spermatophyta</taxon>
        <taxon>Magnoliopsida</taxon>
        <taxon>eudicotyledons</taxon>
        <taxon>Gunneridae</taxon>
        <taxon>Pentapetalae</taxon>
        <taxon>asterids</taxon>
        <taxon>campanulids</taxon>
        <taxon>Asterales</taxon>
        <taxon>Asteraceae</taxon>
        <taxon>Asteroideae</taxon>
        <taxon>Anthemideae</taxon>
        <taxon>Anthemidinae</taxon>
        <taxon>Tanacetum</taxon>
    </lineage>
</organism>
<accession>A0A699HGQ8</accession>
<sequence>MHVSKKKGTLLALTSCDQRRQNLENKKNKKQQAAQGKGHGKVGYWRRNCLVYLSELIKKKKNTGGASTPGIFVIELYSFPNKSWFYDTGCGTQICNTTQGLRRSRELKSGALNLYVERAKDLLGLIHTDVCSPFRTVSRYGASYFGTFNDDFSRSEQHKLGDDGEPTNYRAALSDPKFVKWLETMNEYLLSIKDNKFWSLMDLHPNAKTVGSKWLFKKNTDMDGW</sequence>
<reference evidence="1" key="1">
    <citation type="journal article" date="2019" name="Sci. Rep.">
        <title>Draft genome of Tanacetum cinerariifolium, the natural source of mosquito coil.</title>
        <authorList>
            <person name="Yamashiro T."/>
            <person name="Shiraishi A."/>
            <person name="Satake H."/>
            <person name="Nakayama K."/>
        </authorList>
    </citation>
    <scope>NUCLEOTIDE SEQUENCE</scope>
</reference>
<dbReference type="AlphaFoldDB" id="A0A699HGQ8"/>